<keyword evidence="5" id="KW-1185">Reference proteome</keyword>
<protein>
    <recommendedName>
        <fullName evidence="3">AMP-dependent synthetase/ligase domain-containing protein</fullName>
    </recommendedName>
</protein>
<comment type="caution">
    <text evidence="4">The sequence shown here is derived from an EMBL/GenBank/DDBJ whole genome shotgun (WGS) entry which is preliminary data.</text>
</comment>
<dbReference type="Proteomes" id="UP001162031">
    <property type="component" value="Unassembled WGS sequence"/>
</dbReference>
<keyword evidence="2" id="KW-0436">Ligase</keyword>
<evidence type="ECO:0000313" key="4">
    <source>
        <dbReference type="EMBL" id="CAI5735679.1"/>
    </source>
</evidence>
<dbReference type="InterPro" id="IPR042099">
    <property type="entry name" value="ANL_N_sf"/>
</dbReference>
<dbReference type="PANTHER" id="PTHR43201:SF5">
    <property type="entry name" value="MEDIUM-CHAIN ACYL-COA LIGASE ACSF2, MITOCHONDRIAL"/>
    <property type="match status" value="1"/>
</dbReference>
<evidence type="ECO:0000259" key="3">
    <source>
        <dbReference type="Pfam" id="PF00501"/>
    </source>
</evidence>
<feature type="domain" description="AMP-dependent synthetase/ligase" evidence="3">
    <location>
        <begin position="25"/>
        <end position="294"/>
    </location>
</feature>
<evidence type="ECO:0000313" key="5">
    <source>
        <dbReference type="Proteomes" id="UP001162031"/>
    </source>
</evidence>
<evidence type="ECO:0000256" key="1">
    <source>
        <dbReference type="ARBA" id="ARBA00006432"/>
    </source>
</evidence>
<dbReference type="Gene3D" id="3.40.50.12780">
    <property type="entry name" value="N-terminal domain of ligase-like"/>
    <property type="match status" value="1"/>
</dbReference>
<comment type="similarity">
    <text evidence="1">Belongs to the ATP-dependent AMP-binding enzyme family.</text>
</comment>
<dbReference type="InterPro" id="IPR000873">
    <property type="entry name" value="AMP-dep_synth/lig_dom"/>
</dbReference>
<dbReference type="AlphaFoldDB" id="A0AAV0UJM8"/>
<evidence type="ECO:0000256" key="2">
    <source>
        <dbReference type="ARBA" id="ARBA00022598"/>
    </source>
</evidence>
<name>A0AAV0UJM8_HYABA</name>
<reference evidence="4" key="1">
    <citation type="submission" date="2022-12" db="EMBL/GenBank/DDBJ databases">
        <authorList>
            <person name="Webb A."/>
        </authorList>
    </citation>
    <scope>NUCLEOTIDE SEQUENCE</scope>
    <source>
        <strain evidence="4">Hp1</strain>
    </source>
</reference>
<dbReference type="GO" id="GO:0006631">
    <property type="term" value="P:fatty acid metabolic process"/>
    <property type="evidence" value="ECO:0007669"/>
    <property type="project" value="TreeGrafter"/>
</dbReference>
<dbReference type="PANTHER" id="PTHR43201">
    <property type="entry name" value="ACYL-COA SYNTHETASE"/>
    <property type="match status" value="1"/>
</dbReference>
<proteinExistence type="inferred from homology"/>
<dbReference type="Pfam" id="PF00501">
    <property type="entry name" value="AMP-binding"/>
    <property type="match status" value="1"/>
</dbReference>
<accession>A0AAV0UJM8</accession>
<sequence length="304" mass="33012">MRFALRLCRRTLSRRGVATVSAALADAVARLPHKEALRSASQDVRWSFKELREKVDEVANGFVELQFRAGDVLALWLPNSVENVVTQLAAAQVGLTSAVIAPDVAQGEELAFVLRDSCASGLVFAPRQAGRNQTHVVQSLFPELSTFRERQEVFRPKHFRHLHSVITTSFDVVEGMINLSGMMVNSPEPFALKAVAKTLSDKTPVAVTYSKVEGQHPKKGAVLTHGDLLKRAEALAQSLQLTATDKVLLTGEETGLSLGPLAAIGQSAQIVLPSMEYSKEAVLQAMKVEQCTVVGSGLDNFKRV</sequence>
<dbReference type="EMBL" id="CANTFL010001286">
    <property type="protein sequence ID" value="CAI5735679.1"/>
    <property type="molecule type" value="Genomic_DNA"/>
</dbReference>
<dbReference type="GO" id="GO:0031956">
    <property type="term" value="F:medium-chain fatty acid-CoA ligase activity"/>
    <property type="evidence" value="ECO:0007669"/>
    <property type="project" value="TreeGrafter"/>
</dbReference>
<gene>
    <name evidence="4" type="ORF">HBR001_LOCUS6568</name>
</gene>
<dbReference type="SUPFAM" id="SSF56801">
    <property type="entry name" value="Acetyl-CoA synthetase-like"/>
    <property type="match status" value="1"/>
</dbReference>
<organism evidence="4 5">
    <name type="scientific">Hyaloperonospora brassicae</name>
    <name type="common">Brassica downy mildew</name>
    <name type="synonym">Peronospora brassicae</name>
    <dbReference type="NCBI Taxonomy" id="162125"/>
    <lineage>
        <taxon>Eukaryota</taxon>
        <taxon>Sar</taxon>
        <taxon>Stramenopiles</taxon>
        <taxon>Oomycota</taxon>
        <taxon>Peronosporomycetes</taxon>
        <taxon>Peronosporales</taxon>
        <taxon>Peronosporaceae</taxon>
        <taxon>Hyaloperonospora</taxon>
    </lineage>
</organism>